<evidence type="ECO:0000256" key="5">
    <source>
        <dbReference type="SAM" id="MobiDB-lite"/>
    </source>
</evidence>
<dbReference type="PROSITE" id="PS51318">
    <property type="entry name" value="TAT"/>
    <property type="match status" value="1"/>
</dbReference>
<feature type="region of interest" description="Disordered" evidence="5">
    <location>
        <begin position="43"/>
        <end position="76"/>
    </location>
</feature>
<gene>
    <name evidence="7" type="ORF">DMH04_23650</name>
</gene>
<feature type="active site" description="Proton donor" evidence="4">
    <location>
        <position position="228"/>
    </location>
</feature>
<dbReference type="Proteomes" id="UP000287547">
    <property type="component" value="Unassembled WGS sequence"/>
</dbReference>
<dbReference type="PRINTS" id="PR00739">
    <property type="entry name" value="GLHYDRLASE26"/>
</dbReference>
<dbReference type="AlphaFoldDB" id="A0A428Z6V5"/>
<evidence type="ECO:0000313" key="7">
    <source>
        <dbReference type="EMBL" id="RSM83140.1"/>
    </source>
</evidence>
<reference evidence="7 8" key="1">
    <citation type="submission" date="2018-05" db="EMBL/GenBank/DDBJ databases">
        <title>Evolution of GPA BGCs.</title>
        <authorList>
            <person name="Waglechner N."/>
            <person name="Wright G.D."/>
        </authorList>
    </citation>
    <scope>NUCLEOTIDE SEQUENCE [LARGE SCALE GENOMIC DNA]</scope>
    <source>
        <strain evidence="7 8">A82846</strain>
    </source>
</reference>
<dbReference type="InterPro" id="IPR017853">
    <property type="entry name" value="GH"/>
</dbReference>
<organism evidence="7 8">
    <name type="scientific">Kibdelosporangium aridum</name>
    <dbReference type="NCBI Taxonomy" id="2030"/>
    <lineage>
        <taxon>Bacteria</taxon>
        <taxon>Bacillati</taxon>
        <taxon>Actinomycetota</taxon>
        <taxon>Actinomycetes</taxon>
        <taxon>Pseudonocardiales</taxon>
        <taxon>Pseudonocardiaceae</taxon>
        <taxon>Kibdelosporangium</taxon>
    </lineage>
</organism>
<evidence type="ECO:0000256" key="1">
    <source>
        <dbReference type="ARBA" id="ARBA00007754"/>
    </source>
</evidence>
<dbReference type="Pfam" id="PF02156">
    <property type="entry name" value="Glyco_hydro_26"/>
    <property type="match status" value="1"/>
</dbReference>
<keyword evidence="2 4" id="KW-0378">Hydrolase</keyword>
<dbReference type="InterPro" id="IPR006311">
    <property type="entry name" value="TAT_signal"/>
</dbReference>
<evidence type="ECO:0000256" key="4">
    <source>
        <dbReference type="PROSITE-ProRule" id="PRU01100"/>
    </source>
</evidence>
<feature type="active site" description="Nucleophile" evidence="4">
    <location>
        <position position="328"/>
    </location>
</feature>
<evidence type="ECO:0000313" key="8">
    <source>
        <dbReference type="Proteomes" id="UP000287547"/>
    </source>
</evidence>
<comment type="similarity">
    <text evidence="1 4">Belongs to the glycosyl hydrolase 26 family.</text>
</comment>
<comment type="caution">
    <text evidence="7">The sequence shown here is derived from an EMBL/GenBank/DDBJ whole genome shotgun (WGS) entry which is preliminary data.</text>
</comment>
<dbReference type="OrthoDB" id="9816550at2"/>
<dbReference type="InterPro" id="IPR000805">
    <property type="entry name" value="Glyco_hydro_26"/>
</dbReference>
<dbReference type="PANTHER" id="PTHR40079">
    <property type="entry name" value="MANNAN ENDO-1,4-BETA-MANNOSIDASE E-RELATED"/>
    <property type="match status" value="1"/>
</dbReference>
<dbReference type="GO" id="GO:0016985">
    <property type="term" value="F:mannan endo-1,4-beta-mannosidase activity"/>
    <property type="evidence" value="ECO:0007669"/>
    <property type="project" value="InterPro"/>
</dbReference>
<dbReference type="PANTHER" id="PTHR40079:SF4">
    <property type="entry name" value="GH26 DOMAIN-CONTAINING PROTEIN-RELATED"/>
    <property type="match status" value="1"/>
</dbReference>
<protein>
    <recommendedName>
        <fullName evidence="6">GH26 domain-containing protein</fullName>
    </recommendedName>
</protein>
<dbReference type="PROSITE" id="PS51764">
    <property type="entry name" value="GH26"/>
    <property type="match status" value="1"/>
</dbReference>
<proteinExistence type="inferred from homology"/>
<evidence type="ECO:0000256" key="3">
    <source>
        <dbReference type="ARBA" id="ARBA00023295"/>
    </source>
</evidence>
<feature type="domain" description="GH26" evidence="6">
    <location>
        <begin position="76"/>
        <end position="390"/>
    </location>
</feature>
<dbReference type="Gene3D" id="3.20.20.80">
    <property type="entry name" value="Glycosidases"/>
    <property type="match status" value="1"/>
</dbReference>
<name>A0A428Z6V5_KIBAR</name>
<accession>A0A428Z6V5</accession>
<sequence>MSVGHSSNHPKAGEWFHTRMSRVDRRTLLLAAGAALAGGCTAQPAPPAAKPTLAPTVTSTGTGRKVNRPGDPKAKPDAHKILAWMNALPQRDSKRVVAGQQLSADARADYEKLFRGMTRRFGKTPALIGASFDGYWKRETIPVLIDHWRAGGLVTMELHRPNPFLPKVDPESYRGDLWAPKGDLSSLLADAKPSPARNRWRKDVELLGDIIQELDEAGVTLILRPFHEANGIWFWWGQDYKTGKSDSIKLYRDLYTYLTETRDLHNILWAFSPARPWDGPRMRYYPGDDIIDIMGPTSYLNTVSFAVEGQAEDISDMLAPERPMALLEVGSGEPFDGSWKSTEIIDKIRTRYPQMTMFNCWHGWVDAKVALIEVSETDKLMNDPWVMSLENIDWRG</sequence>
<dbReference type="SUPFAM" id="SSF51445">
    <property type="entry name" value="(Trans)glycosidases"/>
    <property type="match status" value="1"/>
</dbReference>
<evidence type="ECO:0000256" key="2">
    <source>
        <dbReference type="ARBA" id="ARBA00022801"/>
    </source>
</evidence>
<keyword evidence="3 4" id="KW-0326">Glycosidase</keyword>
<evidence type="ECO:0000259" key="6">
    <source>
        <dbReference type="PROSITE" id="PS51764"/>
    </source>
</evidence>
<dbReference type="GO" id="GO:0006080">
    <property type="term" value="P:substituted mannan metabolic process"/>
    <property type="evidence" value="ECO:0007669"/>
    <property type="project" value="InterPro"/>
</dbReference>
<dbReference type="InterPro" id="IPR022790">
    <property type="entry name" value="GH26_dom"/>
</dbReference>
<dbReference type="EMBL" id="QHKI01000020">
    <property type="protein sequence ID" value="RSM83140.1"/>
    <property type="molecule type" value="Genomic_DNA"/>
</dbReference>